<name>A0A6C0G559_9BACL</name>
<evidence type="ECO:0000313" key="6">
    <source>
        <dbReference type="EMBL" id="QHT62679.1"/>
    </source>
</evidence>
<dbReference type="PANTHER" id="PTHR34698:SF2">
    <property type="entry name" value="5-OXOPROLINASE SUBUNIT B"/>
    <property type="match status" value="1"/>
</dbReference>
<keyword evidence="3" id="KW-0067">ATP-binding</keyword>
<dbReference type="RefSeq" id="WP_162359110.1">
    <property type="nucleotide sequence ID" value="NZ_CP048209.1"/>
</dbReference>
<evidence type="ECO:0000256" key="2">
    <source>
        <dbReference type="ARBA" id="ARBA00022801"/>
    </source>
</evidence>
<feature type="compositionally biased region" description="Basic and acidic residues" evidence="4">
    <location>
        <begin position="73"/>
        <end position="89"/>
    </location>
</feature>
<dbReference type="Pfam" id="PF02682">
    <property type="entry name" value="CT_C_D"/>
    <property type="match status" value="2"/>
</dbReference>
<dbReference type="AlphaFoldDB" id="A0A6C0G559"/>
<dbReference type="PANTHER" id="PTHR34698">
    <property type="entry name" value="5-OXOPROLINASE SUBUNIT B"/>
    <property type="match status" value="1"/>
</dbReference>
<evidence type="ECO:0000256" key="3">
    <source>
        <dbReference type="ARBA" id="ARBA00022840"/>
    </source>
</evidence>
<dbReference type="GO" id="GO:0005524">
    <property type="term" value="F:ATP binding"/>
    <property type="evidence" value="ECO:0007669"/>
    <property type="project" value="UniProtKB-KW"/>
</dbReference>
<evidence type="ECO:0000256" key="1">
    <source>
        <dbReference type="ARBA" id="ARBA00022741"/>
    </source>
</evidence>
<feature type="region of interest" description="Disordered" evidence="4">
    <location>
        <begin position="73"/>
        <end position="113"/>
    </location>
</feature>
<feature type="compositionally biased region" description="Low complexity" evidence="4">
    <location>
        <begin position="90"/>
        <end position="113"/>
    </location>
</feature>
<evidence type="ECO:0000259" key="5">
    <source>
        <dbReference type="SMART" id="SM00796"/>
    </source>
</evidence>
<gene>
    <name evidence="6" type="primary">pxpB</name>
    <name evidence="6" type="ORF">GXP70_23675</name>
</gene>
<proteinExistence type="predicted"/>
<feature type="domain" description="Carboxyltransferase" evidence="5">
    <location>
        <begin position="7"/>
        <end position="316"/>
    </location>
</feature>
<organism evidence="6 7">
    <name type="scientific">Paenibacillus lycopersici</name>
    <dbReference type="NCBI Taxonomy" id="2704462"/>
    <lineage>
        <taxon>Bacteria</taxon>
        <taxon>Bacillati</taxon>
        <taxon>Bacillota</taxon>
        <taxon>Bacilli</taxon>
        <taxon>Bacillales</taxon>
        <taxon>Paenibacillaceae</taxon>
        <taxon>Paenibacillus</taxon>
    </lineage>
</organism>
<dbReference type="SUPFAM" id="SSF50891">
    <property type="entry name" value="Cyclophilin-like"/>
    <property type="match status" value="1"/>
</dbReference>
<dbReference type="KEGG" id="plyc:GXP70_23675"/>
<dbReference type="SMART" id="SM00796">
    <property type="entry name" value="AHS1"/>
    <property type="match status" value="1"/>
</dbReference>
<dbReference type="NCBIfam" id="TIGR00370">
    <property type="entry name" value="5-oxoprolinase subunit PxpB"/>
    <property type="match status" value="1"/>
</dbReference>
<dbReference type="SUPFAM" id="SSF160467">
    <property type="entry name" value="PH0987 N-terminal domain-like"/>
    <property type="match status" value="1"/>
</dbReference>
<dbReference type="Gene3D" id="3.30.1360.40">
    <property type="match status" value="1"/>
</dbReference>
<sequence>MAQNLAYDIWPLGDRALVIGLKEAGTAPLWQSAADLARRLRSHGLPWIVDAVPAYDTVTLVYDPLLVGGHDAAGARRSSETVRNKDPQQNKEALQNNEAQQQNKNAQQNKTTLQNTEALQNNEASQQNKDAQQNEATLQQNEALRHSTAIQLDEALRHSTPTQPDESLRSGGGPLPYDRVVASLPALLAASSAAAEEGSRLVEIPVCYGGAFGPDLAACAARSGMAEAEFIAAHASIDYKVALIGFMPGFPYLTGLPQALAQPRRPSPRSRVPAGSVGIAGGQTGIYPLASPGGWQLIGRTPLRLFDPGRGEPSLLRAGDALRFVAVPASDERLRGMAP</sequence>
<dbReference type="InterPro" id="IPR010016">
    <property type="entry name" value="PxpB"/>
</dbReference>
<dbReference type="GO" id="GO:0017168">
    <property type="term" value="F:5-oxoprolinase (ATP-hydrolyzing) activity"/>
    <property type="evidence" value="ECO:0007669"/>
    <property type="project" value="UniProtKB-EC"/>
</dbReference>
<protein>
    <submittedName>
        <fullName evidence="6">5-oxoprolinase subunit PxpB</fullName>
        <ecNumber evidence="6">3.5.2.9</ecNumber>
    </submittedName>
</protein>
<accession>A0A6C0G559</accession>
<feature type="region of interest" description="Disordered" evidence="4">
    <location>
        <begin position="155"/>
        <end position="174"/>
    </location>
</feature>
<keyword evidence="1" id="KW-0547">Nucleotide-binding</keyword>
<evidence type="ECO:0000313" key="7">
    <source>
        <dbReference type="Proteomes" id="UP000476064"/>
    </source>
</evidence>
<dbReference type="InterPro" id="IPR003833">
    <property type="entry name" value="CT_C_D"/>
</dbReference>
<dbReference type="EC" id="3.5.2.9" evidence="6"/>
<dbReference type="Gene3D" id="2.40.100.10">
    <property type="entry name" value="Cyclophilin-like"/>
    <property type="match status" value="1"/>
</dbReference>
<dbReference type="InterPro" id="IPR029000">
    <property type="entry name" value="Cyclophilin-like_dom_sf"/>
</dbReference>
<dbReference type="EMBL" id="CP048209">
    <property type="protein sequence ID" value="QHT62679.1"/>
    <property type="molecule type" value="Genomic_DNA"/>
</dbReference>
<keyword evidence="2 6" id="KW-0378">Hydrolase</keyword>
<keyword evidence="7" id="KW-1185">Reference proteome</keyword>
<feature type="region of interest" description="Disordered" evidence="4">
    <location>
        <begin position="120"/>
        <end position="139"/>
    </location>
</feature>
<dbReference type="Proteomes" id="UP000476064">
    <property type="component" value="Chromosome"/>
</dbReference>
<reference evidence="6 7" key="1">
    <citation type="submission" date="2020-01" db="EMBL/GenBank/DDBJ databases">
        <title>Paenibacillus sp. nov., isolated from tomato rhizosphere.</title>
        <authorList>
            <person name="Weon H.-Y."/>
            <person name="Lee S.A."/>
        </authorList>
    </citation>
    <scope>NUCLEOTIDE SEQUENCE [LARGE SCALE GENOMIC DNA]</scope>
    <source>
        <strain evidence="6 7">12200R-189</strain>
    </source>
</reference>
<evidence type="ECO:0000256" key="4">
    <source>
        <dbReference type="SAM" id="MobiDB-lite"/>
    </source>
</evidence>